<accession>A0A3N1HQD4</accession>
<feature type="transmembrane region" description="Helical" evidence="1">
    <location>
        <begin position="44"/>
        <end position="62"/>
    </location>
</feature>
<comment type="caution">
    <text evidence="2">The sequence shown here is derived from an EMBL/GenBank/DDBJ whole genome shotgun (WGS) entry which is preliminary data.</text>
</comment>
<protein>
    <submittedName>
        <fullName evidence="2">Uncharacterized protein</fullName>
    </submittedName>
</protein>
<gene>
    <name evidence="2" type="ORF">EDC03_0827</name>
</gene>
<dbReference type="InParanoid" id="A0A3N1HQD4"/>
<reference evidence="2 3" key="1">
    <citation type="journal article" date="2015" name="Stand. Genomic Sci.">
        <title>Genomic Encyclopedia of Bacterial and Archaeal Type Strains, Phase III: the genomes of soil and plant-associated and newly described type strains.</title>
        <authorList>
            <person name="Whitman W.B."/>
            <person name="Woyke T."/>
            <person name="Klenk H.P."/>
            <person name="Zhou Y."/>
            <person name="Lilburn T.G."/>
            <person name="Beck B.J."/>
            <person name="De Vos P."/>
            <person name="Vandamme P."/>
            <person name="Eisen J.A."/>
            <person name="Garrity G."/>
            <person name="Hugenholtz P."/>
            <person name="Kyrpides N.C."/>
        </authorList>
    </citation>
    <scope>NUCLEOTIDE SEQUENCE [LARGE SCALE GENOMIC DNA]</scope>
    <source>
        <strain evidence="2 3">CECT 7306</strain>
    </source>
</reference>
<proteinExistence type="predicted"/>
<evidence type="ECO:0000313" key="2">
    <source>
        <dbReference type="EMBL" id="ROP44701.1"/>
    </source>
</evidence>
<keyword evidence="1" id="KW-1133">Transmembrane helix</keyword>
<dbReference type="Proteomes" id="UP000276232">
    <property type="component" value="Unassembled WGS sequence"/>
</dbReference>
<dbReference type="EMBL" id="RJKN01000002">
    <property type="protein sequence ID" value="ROP44701.1"/>
    <property type="molecule type" value="Genomic_DNA"/>
</dbReference>
<feature type="transmembrane region" description="Helical" evidence="1">
    <location>
        <begin position="20"/>
        <end position="38"/>
    </location>
</feature>
<keyword evidence="1" id="KW-0472">Membrane</keyword>
<sequence length="212" mass="21372">MRSLRDVGDDGRRAVQRVRAGLLAALVLSLAAGAHVLAGDALPAPALLVALAAVTLAATTVVGRRRLRRRTLVPALVAGQWALHHALAVLAAPLPAADAAPVGGVHLHGAAVLPAVGEVGPDVVAPSAAMTLAHALAAAVTALVAVSADRAWAAALTWLDRLVPALAVALRPLVPAGAPRARRTRRTRVVVPAAVVLSTRPRRGPPAALLAA</sequence>
<organism evidence="2 3">
    <name type="scientific">Pseudokineococcus lusitanus</name>
    <dbReference type="NCBI Taxonomy" id="763993"/>
    <lineage>
        <taxon>Bacteria</taxon>
        <taxon>Bacillati</taxon>
        <taxon>Actinomycetota</taxon>
        <taxon>Actinomycetes</taxon>
        <taxon>Kineosporiales</taxon>
        <taxon>Kineosporiaceae</taxon>
        <taxon>Pseudokineococcus</taxon>
    </lineage>
</organism>
<evidence type="ECO:0000313" key="3">
    <source>
        <dbReference type="Proteomes" id="UP000276232"/>
    </source>
</evidence>
<keyword evidence="3" id="KW-1185">Reference proteome</keyword>
<evidence type="ECO:0000256" key="1">
    <source>
        <dbReference type="SAM" id="Phobius"/>
    </source>
</evidence>
<dbReference type="AlphaFoldDB" id="A0A3N1HQD4"/>
<name>A0A3N1HQD4_9ACTN</name>
<keyword evidence="1" id="KW-0812">Transmembrane</keyword>